<reference evidence="1" key="1">
    <citation type="submission" date="2020-04" db="EMBL/GenBank/DDBJ databases">
        <authorList>
            <person name="Hogendoorn C."/>
        </authorList>
    </citation>
    <scope>NUCLEOTIDE SEQUENCE [LARGE SCALE GENOMIC DNA]</scope>
    <source>
        <strain evidence="1">COOX1</strain>
    </source>
</reference>
<evidence type="ECO:0000313" key="1">
    <source>
        <dbReference type="EMBL" id="CAB3392563.1"/>
    </source>
</evidence>
<dbReference type="RefSeq" id="WP_170085416.1">
    <property type="nucleotide sequence ID" value="NZ_CP047971.1"/>
</dbReference>
<accession>A0A6F9E578</accession>
<proteinExistence type="predicted"/>
<dbReference type="EMBL" id="LR792683">
    <property type="protein sequence ID" value="CAB3392563.1"/>
    <property type="molecule type" value="Genomic_DNA"/>
</dbReference>
<protein>
    <submittedName>
        <fullName evidence="1">Uncharacterized protein</fullName>
    </submittedName>
</protein>
<sequence length="72" mass="8168">MKHSKSRRRSKRKKNRPALPVVLLPHGAYLEPVVDEDGMIRALALDMPGDITLDEAMRLTAAVRRVMRDFGL</sequence>
<dbReference type="AlphaFoldDB" id="A0A6F9E578"/>
<dbReference type="Proteomes" id="UP000502196">
    <property type="component" value="Chromosome"/>
</dbReference>
<organism evidence="1">
    <name type="scientific">Kyrpidia spormannii</name>
    <dbReference type="NCBI Taxonomy" id="2055160"/>
    <lineage>
        <taxon>Bacteria</taxon>
        <taxon>Bacillati</taxon>
        <taxon>Bacillota</taxon>
        <taxon>Bacilli</taxon>
        <taxon>Bacillales</taxon>
        <taxon>Alicyclobacillaceae</taxon>
        <taxon>Kyrpidia</taxon>
    </lineage>
</organism>
<gene>
    <name evidence="1" type="ORF">COOX1_1473</name>
</gene>
<name>A0A6F9E578_9BACL</name>